<reference evidence="1 2" key="3">
    <citation type="journal article" date="2022" name="Microbiol. Spectr.">
        <title>Folding features and dynamics of 3D genome architecture in plant fungal pathogens.</title>
        <authorList>
            <person name="Xia C."/>
        </authorList>
    </citation>
    <scope>NUCLEOTIDE SEQUENCE [LARGE SCALE GENOMIC DNA]</scope>
    <source>
        <strain evidence="1 2">93-210</strain>
    </source>
</reference>
<sequence>MVDYDFIDQIYRFSAHLRFEGANNHQNPSRNENDIITFQRNIHDFRSIQLLSATPAKFQSRKSALRTDIDT</sequence>
<evidence type="ECO:0000313" key="1">
    <source>
        <dbReference type="EMBL" id="KAI7938347.1"/>
    </source>
</evidence>
<organism evidence="1 2">
    <name type="scientific">Puccinia striiformis f. sp. tritici</name>
    <dbReference type="NCBI Taxonomy" id="168172"/>
    <lineage>
        <taxon>Eukaryota</taxon>
        <taxon>Fungi</taxon>
        <taxon>Dikarya</taxon>
        <taxon>Basidiomycota</taxon>
        <taxon>Pucciniomycotina</taxon>
        <taxon>Pucciniomycetes</taxon>
        <taxon>Pucciniales</taxon>
        <taxon>Pucciniaceae</taxon>
        <taxon>Puccinia</taxon>
    </lineage>
</organism>
<evidence type="ECO:0000313" key="2">
    <source>
        <dbReference type="Proteomes" id="UP001060170"/>
    </source>
</evidence>
<dbReference type="Proteomes" id="UP001060170">
    <property type="component" value="Chromosome 16"/>
</dbReference>
<gene>
    <name evidence="1" type="ORF">MJO28_015267</name>
</gene>
<comment type="caution">
    <text evidence="1">The sequence shown here is derived from an EMBL/GenBank/DDBJ whole genome shotgun (WGS) entry which is preliminary data.</text>
</comment>
<dbReference type="EMBL" id="CM045880">
    <property type="protein sequence ID" value="KAI7938347.1"/>
    <property type="molecule type" value="Genomic_DNA"/>
</dbReference>
<accession>A0ACC0DS86</accession>
<protein>
    <submittedName>
        <fullName evidence="1">Uncharacterized protein</fullName>
    </submittedName>
</protein>
<proteinExistence type="predicted"/>
<reference evidence="2" key="2">
    <citation type="journal article" date="2018" name="Mol. Plant Microbe Interact.">
        <title>Genome sequence resources for the wheat stripe rust pathogen (Puccinia striiformis f. sp. tritici) and the barley stripe rust pathogen (Puccinia striiformis f. sp. hordei).</title>
        <authorList>
            <person name="Xia C."/>
            <person name="Wang M."/>
            <person name="Yin C."/>
            <person name="Cornejo O.E."/>
            <person name="Hulbert S.H."/>
            <person name="Chen X."/>
        </authorList>
    </citation>
    <scope>NUCLEOTIDE SEQUENCE [LARGE SCALE GENOMIC DNA]</scope>
    <source>
        <strain evidence="2">93-210</strain>
    </source>
</reference>
<reference evidence="2" key="1">
    <citation type="journal article" date="2018" name="BMC Genomics">
        <title>Genomic insights into host adaptation between the wheat stripe rust pathogen (Puccinia striiformis f. sp. tritici) and the barley stripe rust pathogen (Puccinia striiformis f. sp. hordei).</title>
        <authorList>
            <person name="Xia C."/>
            <person name="Wang M."/>
            <person name="Yin C."/>
            <person name="Cornejo O.E."/>
            <person name="Hulbert S.H."/>
            <person name="Chen X."/>
        </authorList>
    </citation>
    <scope>NUCLEOTIDE SEQUENCE [LARGE SCALE GENOMIC DNA]</scope>
    <source>
        <strain evidence="2">93-210</strain>
    </source>
</reference>
<keyword evidence="2" id="KW-1185">Reference proteome</keyword>
<name>A0ACC0DS86_9BASI</name>